<evidence type="ECO:0000313" key="1">
    <source>
        <dbReference type="EMBL" id="SDA50811.1"/>
    </source>
</evidence>
<dbReference type="RefSeq" id="WP_091575851.1">
    <property type="nucleotide sequence ID" value="NZ_FMXM01000003.1"/>
</dbReference>
<dbReference type="AlphaFoldDB" id="A0A1G5VY22"/>
<dbReference type="Proteomes" id="UP000198588">
    <property type="component" value="Unassembled WGS sequence"/>
</dbReference>
<dbReference type="OrthoDB" id="8089514at2"/>
<proteinExistence type="predicted"/>
<protein>
    <submittedName>
        <fullName evidence="1">Uncharacterized protein</fullName>
    </submittedName>
</protein>
<dbReference type="EMBL" id="FMXM01000003">
    <property type="protein sequence ID" value="SDA50811.1"/>
    <property type="molecule type" value="Genomic_DNA"/>
</dbReference>
<accession>A0A1G5VY22</accession>
<reference evidence="1 2" key="1">
    <citation type="submission" date="2016-10" db="EMBL/GenBank/DDBJ databases">
        <authorList>
            <person name="de Groot N.N."/>
        </authorList>
    </citation>
    <scope>NUCLEOTIDE SEQUENCE [LARGE SCALE GENOMIC DNA]</scope>
    <source>
        <strain evidence="1 2">CGMCC 1.12097</strain>
    </source>
</reference>
<name>A0A1G5VY22_9HYPH</name>
<sequence length="74" mass="8349">MPKSVYDRGLLKPGEIARLQRVFDEACRQREAHPDSAEAREIALNLLALHNAGMVEEDMLMEAVGFRRLEPKSA</sequence>
<evidence type="ECO:0000313" key="2">
    <source>
        <dbReference type="Proteomes" id="UP000198588"/>
    </source>
</evidence>
<gene>
    <name evidence="1" type="ORF">SAMN02927914_00942</name>
</gene>
<organism evidence="1 2">
    <name type="scientific">Mesorhizobium qingshengii</name>
    <dbReference type="NCBI Taxonomy" id="1165689"/>
    <lineage>
        <taxon>Bacteria</taxon>
        <taxon>Pseudomonadati</taxon>
        <taxon>Pseudomonadota</taxon>
        <taxon>Alphaproteobacteria</taxon>
        <taxon>Hyphomicrobiales</taxon>
        <taxon>Phyllobacteriaceae</taxon>
        <taxon>Mesorhizobium</taxon>
    </lineage>
</organism>